<comment type="caution">
    <text evidence="2">The sequence shown here is derived from an EMBL/GenBank/DDBJ whole genome shotgun (WGS) entry which is preliminary data.</text>
</comment>
<dbReference type="SUPFAM" id="SSF50685">
    <property type="entry name" value="Barwin-like endoglucanases"/>
    <property type="match status" value="1"/>
</dbReference>
<dbReference type="CDD" id="cd22191">
    <property type="entry name" value="DPBB_RlpA_EXP_N-like"/>
    <property type="match status" value="1"/>
</dbReference>
<dbReference type="PANTHER" id="PTHR31836">
    <property type="match status" value="1"/>
</dbReference>
<reference evidence="2 3" key="1">
    <citation type="submission" date="2016-12" db="EMBL/GenBank/DDBJ databases">
        <title>The genomes of Aspergillus section Nigri reveals drivers in fungal speciation.</title>
        <authorList>
            <consortium name="DOE Joint Genome Institute"/>
            <person name="Vesth T.C."/>
            <person name="Nybo J."/>
            <person name="Theobald S."/>
            <person name="Brandl J."/>
            <person name="Frisvad J.C."/>
            <person name="Nielsen K.F."/>
            <person name="Lyhne E.K."/>
            <person name="Kogle M.E."/>
            <person name="Kuo A."/>
            <person name="Riley R."/>
            <person name="Clum A."/>
            <person name="Nolan M."/>
            <person name="Lipzen A."/>
            <person name="Salamov A."/>
            <person name="Henrissat B."/>
            <person name="Wiebenga A."/>
            <person name="De Vries R.P."/>
            <person name="Grigoriev I.V."/>
            <person name="Mortensen U.H."/>
            <person name="Andersen M.R."/>
            <person name="Baker S.E."/>
        </authorList>
    </citation>
    <scope>NUCLEOTIDE SEQUENCE [LARGE SCALE GENOMIC DNA]</scope>
    <source>
        <strain evidence="2 3">CBS 115572</strain>
    </source>
</reference>
<dbReference type="RefSeq" id="XP_025470518.1">
    <property type="nucleotide sequence ID" value="XM_025607526.1"/>
</dbReference>
<dbReference type="EMBL" id="MSFK01000006">
    <property type="protein sequence ID" value="PWY93757.1"/>
    <property type="molecule type" value="Genomic_DNA"/>
</dbReference>
<feature type="non-terminal residue" evidence="2">
    <location>
        <position position="1"/>
    </location>
</feature>
<sequence length="106" mass="10934">SSGYSGSCSGGAPCTGDLTYYVAGLGSCGSYSNGSSDKVVALPVGIMKDSDCGKTVHITYNGVTETGTVLDKCMGCDDVSIDLSEKLFGYFGTEAEGRLKGAEWYI</sequence>
<dbReference type="Proteomes" id="UP000246702">
    <property type="component" value="Unassembled WGS sequence"/>
</dbReference>
<keyword evidence="3" id="KW-1185">Reference proteome</keyword>
<dbReference type="STRING" id="1450535.A0A317X854"/>
<dbReference type="OrthoDB" id="623670at2759"/>
<name>A0A317X854_9EURO</name>
<protein>
    <recommendedName>
        <fullName evidence="4">RlpA-like protein double-psi beta-barrel domain-containing protein</fullName>
    </recommendedName>
</protein>
<dbReference type="PANTHER" id="PTHR31836:SF28">
    <property type="entry name" value="SRCR DOMAIN-CONTAINING PROTEIN-RELATED"/>
    <property type="match status" value="1"/>
</dbReference>
<evidence type="ECO:0000313" key="3">
    <source>
        <dbReference type="Proteomes" id="UP000246702"/>
    </source>
</evidence>
<evidence type="ECO:0000256" key="1">
    <source>
        <dbReference type="ARBA" id="ARBA00022729"/>
    </source>
</evidence>
<accession>A0A317X854</accession>
<dbReference type="InterPro" id="IPR036908">
    <property type="entry name" value="RlpA-like_sf"/>
</dbReference>
<feature type="non-terminal residue" evidence="2">
    <location>
        <position position="106"/>
    </location>
</feature>
<gene>
    <name evidence="2" type="ORF">BO94DRAFT_447909</name>
</gene>
<organism evidence="2 3">
    <name type="scientific">Aspergillus sclerotioniger CBS 115572</name>
    <dbReference type="NCBI Taxonomy" id="1450535"/>
    <lineage>
        <taxon>Eukaryota</taxon>
        <taxon>Fungi</taxon>
        <taxon>Dikarya</taxon>
        <taxon>Ascomycota</taxon>
        <taxon>Pezizomycotina</taxon>
        <taxon>Eurotiomycetes</taxon>
        <taxon>Eurotiomycetidae</taxon>
        <taxon>Eurotiales</taxon>
        <taxon>Aspergillaceae</taxon>
        <taxon>Aspergillus</taxon>
        <taxon>Aspergillus subgen. Circumdati</taxon>
    </lineage>
</organism>
<evidence type="ECO:0000313" key="2">
    <source>
        <dbReference type="EMBL" id="PWY93757.1"/>
    </source>
</evidence>
<dbReference type="GeneID" id="37109669"/>
<evidence type="ECO:0008006" key="4">
    <source>
        <dbReference type="Google" id="ProtNLM"/>
    </source>
</evidence>
<dbReference type="AlphaFoldDB" id="A0A317X854"/>
<keyword evidence="1" id="KW-0732">Signal</keyword>
<dbReference type="InterPro" id="IPR051477">
    <property type="entry name" value="Expansin_CellWall"/>
</dbReference>
<dbReference type="Gene3D" id="2.40.40.10">
    <property type="entry name" value="RlpA-like domain"/>
    <property type="match status" value="1"/>
</dbReference>
<proteinExistence type="predicted"/>